<gene>
    <name evidence="7" type="ORF">C8P70_1103</name>
</gene>
<accession>A0A4R7F0Y9</accession>
<dbReference type="PANTHER" id="PTHR43761">
    <property type="entry name" value="D-ISOMER SPECIFIC 2-HYDROXYACID DEHYDROGENASE FAMILY PROTEIN (AFU_ORTHOLOGUE AFUA_1G13630)"/>
    <property type="match status" value="1"/>
</dbReference>
<dbReference type="RefSeq" id="WP_133712333.1">
    <property type="nucleotide sequence ID" value="NZ_SOAG01000010.1"/>
</dbReference>
<dbReference type="AlphaFoldDB" id="A0A4R7F0Y9"/>
<dbReference type="Proteomes" id="UP000295215">
    <property type="component" value="Unassembled WGS sequence"/>
</dbReference>
<reference evidence="7 8" key="1">
    <citation type="submission" date="2019-03" db="EMBL/GenBank/DDBJ databases">
        <title>Genomic Encyclopedia of Archaeal and Bacterial Type Strains, Phase II (KMG-II): from individual species to whole genera.</title>
        <authorList>
            <person name="Goeker M."/>
        </authorList>
    </citation>
    <scope>NUCLEOTIDE SEQUENCE [LARGE SCALE GENOMIC DNA]</scope>
    <source>
        <strain evidence="7 8">DSM 28213</strain>
    </source>
</reference>
<keyword evidence="2 4" id="KW-0560">Oxidoreductase</keyword>
<feature type="domain" description="D-isomer specific 2-hydroxyacid dehydrogenase catalytic" evidence="5">
    <location>
        <begin position="7"/>
        <end position="317"/>
    </location>
</feature>
<evidence type="ECO:0000259" key="6">
    <source>
        <dbReference type="Pfam" id="PF02826"/>
    </source>
</evidence>
<name>A0A4R7F0Y9_9FLAO</name>
<comment type="similarity">
    <text evidence="1 4">Belongs to the D-isomer specific 2-hydroxyacid dehydrogenase family.</text>
</comment>
<protein>
    <submittedName>
        <fullName evidence="7">D-3-phosphoglycerate dehydrogenase</fullName>
    </submittedName>
</protein>
<dbReference type="InterPro" id="IPR050418">
    <property type="entry name" value="D-iso_2-hydroxyacid_DH_PdxB"/>
</dbReference>
<evidence type="ECO:0000256" key="1">
    <source>
        <dbReference type="ARBA" id="ARBA00005854"/>
    </source>
</evidence>
<proteinExistence type="inferred from homology"/>
<dbReference type="InterPro" id="IPR006139">
    <property type="entry name" value="D-isomer_2_OHA_DH_cat_dom"/>
</dbReference>
<dbReference type="Gene3D" id="3.40.50.720">
    <property type="entry name" value="NAD(P)-binding Rossmann-like Domain"/>
    <property type="match status" value="2"/>
</dbReference>
<dbReference type="SUPFAM" id="SSF51735">
    <property type="entry name" value="NAD(P)-binding Rossmann-fold domains"/>
    <property type="match status" value="1"/>
</dbReference>
<dbReference type="GO" id="GO:0051287">
    <property type="term" value="F:NAD binding"/>
    <property type="evidence" value="ECO:0007669"/>
    <property type="project" value="InterPro"/>
</dbReference>
<evidence type="ECO:0000313" key="7">
    <source>
        <dbReference type="EMBL" id="TDS59555.1"/>
    </source>
</evidence>
<evidence type="ECO:0000256" key="2">
    <source>
        <dbReference type="ARBA" id="ARBA00023002"/>
    </source>
</evidence>
<dbReference type="Pfam" id="PF00389">
    <property type="entry name" value="2-Hacid_dh"/>
    <property type="match status" value="1"/>
</dbReference>
<dbReference type="InterPro" id="IPR006140">
    <property type="entry name" value="D-isomer_DH_NAD-bd"/>
</dbReference>
<evidence type="ECO:0000259" key="5">
    <source>
        <dbReference type="Pfam" id="PF00389"/>
    </source>
</evidence>
<comment type="caution">
    <text evidence="7">The sequence shown here is derived from an EMBL/GenBank/DDBJ whole genome shotgun (WGS) entry which is preliminary data.</text>
</comment>
<dbReference type="Pfam" id="PF02826">
    <property type="entry name" value="2-Hacid_dh_C"/>
    <property type="match status" value="1"/>
</dbReference>
<dbReference type="GO" id="GO:0016616">
    <property type="term" value="F:oxidoreductase activity, acting on the CH-OH group of donors, NAD or NADP as acceptor"/>
    <property type="evidence" value="ECO:0007669"/>
    <property type="project" value="InterPro"/>
</dbReference>
<dbReference type="OrthoDB" id="9805416at2"/>
<organism evidence="7 8">
    <name type="scientific">Myroides indicus</name>
    <dbReference type="NCBI Taxonomy" id="1323422"/>
    <lineage>
        <taxon>Bacteria</taxon>
        <taxon>Pseudomonadati</taxon>
        <taxon>Bacteroidota</taxon>
        <taxon>Flavobacteriia</taxon>
        <taxon>Flavobacteriales</taxon>
        <taxon>Flavobacteriaceae</taxon>
        <taxon>Myroides</taxon>
    </lineage>
</organism>
<dbReference type="PANTHER" id="PTHR43761:SF1">
    <property type="entry name" value="D-ISOMER SPECIFIC 2-HYDROXYACID DEHYDROGENASE CATALYTIC DOMAIN-CONTAINING PROTEIN-RELATED"/>
    <property type="match status" value="1"/>
</dbReference>
<sequence length="317" mass="35867">MKILANDGIPQEVKNSLEKKGAEIVEVKVAHEQLVNYITKNAIDILIVKSDALLNKRMIDELKKLKVIVFSGTSTNLELIDYIQSNGIKVIWAEESLSNATAEMVFAHLFSGCRFLQESNRNMPLEGDLSFKMLQNYYSNGIELSGKTLGVIGMNNAGKKVAQKALGLGMKVLYCDNSEPQIKTEFILPNEIRFKVDLKHSDLYEVVEQAHFLTIHSKYYERYLLNNNHFYKAKQLIGVINCAYPEAINEVDLVDAINDEQLFFAGIDRFEEEPHPAIQVLMQPAFSLSPNINAATDESRSLIWREILNNLELLLKG</sequence>
<dbReference type="EMBL" id="SOAG01000010">
    <property type="protein sequence ID" value="TDS59555.1"/>
    <property type="molecule type" value="Genomic_DNA"/>
</dbReference>
<evidence type="ECO:0000256" key="3">
    <source>
        <dbReference type="ARBA" id="ARBA00023027"/>
    </source>
</evidence>
<keyword evidence="3" id="KW-0520">NAD</keyword>
<dbReference type="InterPro" id="IPR036291">
    <property type="entry name" value="NAD(P)-bd_dom_sf"/>
</dbReference>
<keyword evidence="8" id="KW-1185">Reference proteome</keyword>
<dbReference type="SUPFAM" id="SSF52283">
    <property type="entry name" value="Formate/glycerate dehydrogenase catalytic domain-like"/>
    <property type="match status" value="1"/>
</dbReference>
<evidence type="ECO:0000313" key="8">
    <source>
        <dbReference type="Proteomes" id="UP000295215"/>
    </source>
</evidence>
<evidence type="ECO:0000256" key="4">
    <source>
        <dbReference type="RuleBase" id="RU003719"/>
    </source>
</evidence>
<feature type="domain" description="D-isomer specific 2-hydroxyacid dehydrogenase NAD-binding" evidence="6">
    <location>
        <begin position="107"/>
        <end position="290"/>
    </location>
</feature>